<protein>
    <recommendedName>
        <fullName evidence="3">DUF2140 family protein</fullName>
    </recommendedName>
</protein>
<reference evidence="1 2" key="1">
    <citation type="submission" date="2020-08" db="EMBL/GenBank/DDBJ databases">
        <title>Cohnella phylogeny.</title>
        <authorList>
            <person name="Dunlap C."/>
        </authorList>
    </citation>
    <scope>NUCLEOTIDE SEQUENCE [LARGE SCALE GENOMIC DNA]</scope>
    <source>
        <strain evidence="1 2">DSM 25241</strain>
    </source>
</reference>
<dbReference type="AlphaFoldDB" id="A0A841T1C2"/>
<accession>A0A841T1C2</accession>
<evidence type="ECO:0000313" key="1">
    <source>
        <dbReference type="EMBL" id="MBB6637342.1"/>
    </source>
</evidence>
<gene>
    <name evidence="1" type="ORF">H7B67_24705</name>
</gene>
<evidence type="ECO:0008006" key="3">
    <source>
        <dbReference type="Google" id="ProtNLM"/>
    </source>
</evidence>
<dbReference type="Proteomes" id="UP000535838">
    <property type="component" value="Unassembled WGS sequence"/>
</dbReference>
<dbReference type="RefSeq" id="WP_185122548.1">
    <property type="nucleotide sequence ID" value="NZ_JACJVQ010000021.1"/>
</dbReference>
<dbReference type="EMBL" id="JACJVQ010000021">
    <property type="protein sequence ID" value="MBB6637342.1"/>
    <property type="molecule type" value="Genomic_DNA"/>
</dbReference>
<comment type="caution">
    <text evidence="1">The sequence shown here is derived from an EMBL/GenBank/DDBJ whole genome shotgun (WGS) entry which is preliminary data.</text>
</comment>
<evidence type="ECO:0000313" key="2">
    <source>
        <dbReference type="Proteomes" id="UP000535838"/>
    </source>
</evidence>
<name>A0A841T1C2_9BACL</name>
<organism evidence="1 2">
    <name type="scientific">Cohnella thailandensis</name>
    <dbReference type="NCBI Taxonomy" id="557557"/>
    <lineage>
        <taxon>Bacteria</taxon>
        <taxon>Bacillati</taxon>
        <taxon>Bacillota</taxon>
        <taxon>Bacilli</taxon>
        <taxon>Bacillales</taxon>
        <taxon>Paenibacillaceae</taxon>
        <taxon>Cohnella</taxon>
    </lineage>
</organism>
<keyword evidence="2" id="KW-1185">Reference proteome</keyword>
<sequence length="186" mass="20645">MRKWFIALFILILLLGGAGVGAYLYVSPGQELDLAYEEVPLRDRALDMAKRLSPELVLTEEDVNNLAKSQLASNPFYMKNVELTGVNFRLANGRLIADANIKAFGRVPVGMELTYDVVWNDPNLVATVTEARIRDIKLPADSFNEVVIPLGAELPSALKVQEVRIGEDRATIEFKLPSPSDLRSLF</sequence>
<proteinExistence type="predicted"/>